<accession>A0A384ZRW9</accession>
<dbReference type="Gene3D" id="3.10.450.190">
    <property type="match status" value="1"/>
</dbReference>
<protein>
    <submittedName>
        <fullName evidence="1">Tail associated lysozyme</fullName>
    </submittedName>
</protein>
<evidence type="ECO:0000313" key="1">
    <source>
        <dbReference type="EMBL" id="AXC34387.1"/>
    </source>
</evidence>
<dbReference type="SUPFAM" id="SSF69349">
    <property type="entry name" value="Phage fibre proteins"/>
    <property type="match status" value="1"/>
</dbReference>
<keyword evidence="2" id="KW-1185">Reference proteome</keyword>
<dbReference type="RefSeq" id="YP_009838233.1">
    <property type="nucleotide sequence ID" value="NC_048709.1"/>
</dbReference>
<proteinExistence type="predicted"/>
<reference evidence="1 2" key="1">
    <citation type="submission" date="2018-05" db="EMBL/GenBank/DDBJ databases">
        <title>The genome of Vibrio coralliilyticus phage YC.</title>
        <authorList>
            <person name="Benler S."/>
        </authorList>
    </citation>
    <scope>NUCLEOTIDE SEQUENCE [LARGE SCALE GENOMIC DNA]</scope>
</reference>
<dbReference type="SUPFAM" id="SSF69255">
    <property type="entry name" value="gp5 N-terminal domain-like"/>
    <property type="match status" value="1"/>
</dbReference>
<dbReference type="KEGG" id="vg:55608465"/>
<sequence length="354" mass="38531">MLSQPIWFYGIVENIDDPNENGSVQVRVHGAHHPDKAVLETRYLPWAKVMLPPTGSSETTGRSPTGLEVGAEVCGISLDESYDDLRVLFTWHGKDDDVNDVNILARGGMNTAMEDKKSKLQSSEGTGTTWSEPFHDYTKSKYPHNDVDVTRGGHVLEVDNTSGSERIHTYHKSGTYNEMQATGDMVTSVAADEYRVNKIDLNEWIGRHSRRVVEGSATTRFKGHQYVSTEGGMTYVTTGGTLFTESDLFEIVSPILKQIGEMLISQKLTVPKIYATDIFVDNLSVLNMKLGEGKADKMTVTNLDAVATNALQAAKASALGGSISSVNANAGAEGGNVPEIVQTIEDNKGENTNE</sequence>
<organism evidence="1 2">
    <name type="scientific">Vibrio phage YC</name>
    <dbReference type="NCBI Taxonomy" id="2267403"/>
    <lineage>
        <taxon>Viruses</taxon>
        <taxon>Duplodnaviria</taxon>
        <taxon>Heunggongvirae</taxon>
        <taxon>Uroviricota</taxon>
        <taxon>Caudoviricetes</taxon>
        <taxon>Pantevenvirales</taxon>
        <taxon>Ackermannviridae</taxon>
        <taxon>Campanilevirus</taxon>
        <taxon>Campanilevirus YC</taxon>
    </lineage>
</organism>
<evidence type="ECO:0000313" key="2">
    <source>
        <dbReference type="Proteomes" id="UP000260311"/>
    </source>
</evidence>
<dbReference type="Proteomes" id="UP000260311">
    <property type="component" value="Segment"/>
</dbReference>
<dbReference type="EMBL" id="MH375644">
    <property type="protein sequence ID" value="AXC34387.1"/>
    <property type="molecule type" value="Genomic_DNA"/>
</dbReference>
<name>A0A384ZRW9_9CAUD</name>
<dbReference type="GeneID" id="55608465"/>